<evidence type="ECO:0000313" key="2">
    <source>
        <dbReference type="EMBL" id="MDC8014880.1"/>
    </source>
</evidence>
<accession>A0A9X4BI36</accession>
<sequence>MSARTLGFAAWAGLVLLHTAWYLWLAPPANGSPWLAVALMVVPLLLPLTALRASAQRALLWVGILALFYFCHGVVAAWGEPQVRALAWIEILLCLALIGVLGWESRNYKRPRKPQ</sequence>
<gene>
    <name evidence="2" type="ORF">OD750_020225</name>
</gene>
<evidence type="ECO:0000256" key="1">
    <source>
        <dbReference type="SAM" id="Phobius"/>
    </source>
</evidence>
<keyword evidence="1" id="KW-1133">Transmembrane helix</keyword>
<keyword evidence="1" id="KW-0472">Membrane</keyword>
<proteinExistence type="predicted"/>
<name>A0A9X4BI36_9GAMM</name>
<feature type="transmembrane region" description="Helical" evidence="1">
    <location>
        <begin position="35"/>
        <end position="51"/>
    </location>
</feature>
<feature type="transmembrane region" description="Helical" evidence="1">
    <location>
        <begin position="85"/>
        <end position="103"/>
    </location>
</feature>
<feature type="transmembrane region" description="Helical" evidence="1">
    <location>
        <begin position="58"/>
        <end position="79"/>
    </location>
</feature>
<evidence type="ECO:0000313" key="3">
    <source>
        <dbReference type="Proteomes" id="UP001139971"/>
    </source>
</evidence>
<dbReference type="EMBL" id="JAOVZO020000019">
    <property type="protein sequence ID" value="MDC8014880.1"/>
    <property type="molecule type" value="Genomic_DNA"/>
</dbReference>
<dbReference type="InterPro" id="IPR018643">
    <property type="entry name" value="DUF2069_membrane"/>
</dbReference>
<dbReference type="RefSeq" id="WP_263540880.1">
    <property type="nucleotide sequence ID" value="NZ_JAOVZO020000019.1"/>
</dbReference>
<protein>
    <submittedName>
        <fullName evidence="2">DUF2069 domain-containing protein</fullName>
    </submittedName>
</protein>
<comment type="caution">
    <text evidence="2">The sequence shown here is derived from an EMBL/GenBank/DDBJ whole genome shotgun (WGS) entry which is preliminary data.</text>
</comment>
<dbReference type="Pfam" id="PF09842">
    <property type="entry name" value="DUF2069"/>
    <property type="match status" value="1"/>
</dbReference>
<dbReference type="AlphaFoldDB" id="A0A9X4BI36"/>
<organism evidence="2 3">
    <name type="scientific">Tahibacter soli</name>
    <dbReference type="NCBI Taxonomy" id="2983605"/>
    <lineage>
        <taxon>Bacteria</taxon>
        <taxon>Pseudomonadati</taxon>
        <taxon>Pseudomonadota</taxon>
        <taxon>Gammaproteobacteria</taxon>
        <taxon>Lysobacterales</taxon>
        <taxon>Rhodanobacteraceae</taxon>
        <taxon>Tahibacter</taxon>
    </lineage>
</organism>
<keyword evidence="1" id="KW-0812">Transmembrane</keyword>
<reference evidence="2" key="1">
    <citation type="submission" date="2023-02" db="EMBL/GenBank/DDBJ databases">
        <title>Tahibacter soli sp. nov. isolated from soil.</title>
        <authorList>
            <person name="Baek J.H."/>
            <person name="Lee J.K."/>
            <person name="Choi D.G."/>
            <person name="Jeon C.O."/>
        </authorList>
    </citation>
    <scope>NUCLEOTIDE SEQUENCE</scope>
    <source>
        <strain evidence="2">BL</strain>
    </source>
</reference>
<dbReference type="Proteomes" id="UP001139971">
    <property type="component" value="Unassembled WGS sequence"/>
</dbReference>
<keyword evidence="3" id="KW-1185">Reference proteome</keyword>